<dbReference type="Pfam" id="PF08541">
    <property type="entry name" value="ACP_syn_III_C"/>
    <property type="match status" value="1"/>
</dbReference>
<gene>
    <name evidence="4" type="ORF">ET33_01310</name>
</gene>
<evidence type="ECO:0000259" key="3">
    <source>
        <dbReference type="Pfam" id="PF08541"/>
    </source>
</evidence>
<dbReference type="PANTHER" id="PTHR34069:SF2">
    <property type="entry name" value="BETA-KETOACYL-[ACYL-CARRIER-PROTEIN] SYNTHASE III"/>
    <property type="match status" value="1"/>
</dbReference>
<dbReference type="eggNOG" id="COG0332">
    <property type="taxonomic scope" value="Bacteria"/>
</dbReference>
<reference evidence="4 5" key="1">
    <citation type="submission" date="2014-06" db="EMBL/GenBank/DDBJ databases">
        <title>Draft genome sequence of Paenibacillus sp. MSt1.</title>
        <authorList>
            <person name="Aw Y.K."/>
            <person name="Ong K.S."/>
            <person name="Gan H.M."/>
            <person name="Lee S.M."/>
        </authorList>
    </citation>
    <scope>NUCLEOTIDE SEQUENCE [LARGE SCALE GENOMIC DNA]</scope>
    <source>
        <strain evidence="4 5">MSt1</strain>
    </source>
</reference>
<dbReference type="RefSeq" id="WP_036681420.1">
    <property type="nucleotide sequence ID" value="NZ_FYEP01000005.1"/>
</dbReference>
<dbReference type="SUPFAM" id="SSF53901">
    <property type="entry name" value="Thiolase-like"/>
    <property type="match status" value="1"/>
</dbReference>
<dbReference type="PANTHER" id="PTHR34069">
    <property type="entry name" value="3-OXOACYL-[ACYL-CARRIER-PROTEIN] SYNTHASE 3"/>
    <property type="match status" value="1"/>
</dbReference>
<organism evidence="4 5">
    <name type="scientific">Paenibacillus tyrfis</name>
    <dbReference type="NCBI Taxonomy" id="1501230"/>
    <lineage>
        <taxon>Bacteria</taxon>
        <taxon>Bacillati</taxon>
        <taxon>Bacillota</taxon>
        <taxon>Bacilli</taxon>
        <taxon>Bacillales</taxon>
        <taxon>Paenibacillaceae</taxon>
        <taxon>Paenibacillus</taxon>
    </lineage>
</organism>
<comment type="caution">
    <text evidence="4">The sequence shown here is derived from an EMBL/GenBank/DDBJ whole genome shotgun (WGS) entry which is preliminary data.</text>
</comment>
<proteinExistence type="predicted"/>
<name>A0A081P3X9_9BACL</name>
<dbReference type="InterPro" id="IPR016039">
    <property type="entry name" value="Thiolase-like"/>
</dbReference>
<dbReference type="InterPro" id="IPR013747">
    <property type="entry name" value="ACP_syn_III_C"/>
</dbReference>
<keyword evidence="1" id="KW-0808">Transferase</keyword>
<feature type="domain" description="Beta-ketoacyl-[acyl-carrier-protein] synthase III C-terminal" evidence="3">
    <location>
        <begin position="221"/>
        <end position="309"/>
    </location>
</feature>
<protein>
    <recommendedName>
        <fullName evidence="3">Beta-ketoacyl-[acyl-carrier-protein] synthase III C-terminal domain-containing protein</fullName>
    </recommendedName>
</protein>
<dbReference type="Proteomes" id="UP000028123">
    <property type="component" value="Unassembled WGS sequence"/>
</dbReference>
<evidence type="ECO:0000256" key="2">
    <source>
        <dbReference type="ARBA" id="ARBA00023315"/>
    </source>
</evidence>
<keyword evidence="2" id="KW-0012">Acyltransferase</keyword>
<evidence type="ECO:0000256" key="1">
    <source>
        <dbReference type="ARBA" id="ARBA00022679"/>
    </source>
</evidence>
<dbReference type="GO" id="GO:0044550">
    <property type="term" value="P:secondary metabolite biosynthetic process"/>
    <property type="evidence" value="ECO:0007669"/>
    <property type="project" value="TreeGrafter"/>
</dbReference>
<accession>A0A081P3X9</accession>
<dbReference type="AlphaFoldDB" id="A0A081P3X9"/>
<dbReference type="GO" id="GO:0016746">
    <property type="term" value="F:acyltransferase activity"/>
    <property type="evidence" value="ECO:0007669"/>
    <property type="project" value="UniProtKB-KW"/>
</dbReference>
<keyword evidence="5" id="KW-1185">Reference proteome</keyword>
<sequence>MGNSMVIGGTAVYVPEERLTVESLADQGLLSQNEAASLLGRGMASVPCEKALPSPDMLDLTLHALLNRFRVDPERVRYVVMPYLYYSFPYTKDVLGSLRRKYGFRQAVCFSLRDQLCSGYLMGMYAAGKLLEASEDEASVVLLTVEKCLLPGQRYGGGVLITGDACAASLLGKRLGGDRVLAVRSVTDIRTLQQGKLKNRADDVPNYFYFVNLAKVIRRTLADAGLDFGDLKVAIPNNITQETWRQLAVLLKISPELFYTEGPSVSGHLNTCDLPVNYARLALEGKLRPGDYYAMISLGNGGVIGCAVCQKGNDPPVLARRP</sequence>
<dbReference type="Gene3D" id="3.40.47.10">
    <property type="match status" value="2"/>
</dbReference>
<dbReference type="OrthoDB" id="2636646at2"/>
<evidence type="ECO:0000313" key="4">
    <source>
        <dbReference type="EMBL" id="KEQ25402.1"/>
    </source>
</evidence>
<evidence type="ECO:0000313" key="5">
    <source>
        <dbReference type="Proteomes" id="UP000028123"/>
    </source>
</evidence>
<dbReference type="EMBL" id="JNVM01000010">
    <property type="protein sequence ID" value="KEQ25402.1"/>
    <property type="molecule type" value="Genomic_DNA"/>
</dbReference>